<proteinExistence type="predicted"/>
<sequence>MARHTEKRSVVSRVGAAVISARARAIMSIGIVLGLGAVGTLAAWSDTSTATSGTFTTGTIDITIGDTAPGADNVTLTSLSSTGIAPGNTVSAPLTVRNNNSVPFTYTISVVASNATLGALLNTSVYAGSACTGTALSTVSGLSPSKFFQQTSPAGNLSRPLARNDTDPLCISVTMPSTATAPATPASGTLTYSLVATSS</sequence>
<feature type="transmembrane region" description="Helical" evidence="1">
    <location>
        <begin position="21"/>
        <end position="44"/>
    </location>
</feature>
<gene>
    <name evidence="2" type="ORF">A3K89_16435</name>
</gene>
<comment type="caution">
    <text evidence="2">The sequence shown here is derived from an EMBL/GenBank/DDBJ whole genome shotgun (WGS) entry which is preliminary data.</text>
</comment>
<dbReference type="InterPro" id="IPR023833">
    <property type="entry name" value="Signal_pept_SipW-depend-type"/>
</dbReference>
<evidence type="ECO:0000256" key="1">
    <source>
        <dbReference type="SAM" id="Phobius"/>
    </source>
</evidence>
<dbReference type="EMBL" id="LVHI01000004">
    <property type="protein sequence ID" value="OAK56410.1"/>
    <property type="molecule type" value="Genomic_DNA"/>
</dbReference>
<keyword evidence="3" id="KW-1185">Reference proteome</keyword>
<dbReference type="RefSeq" id="WP_068421919.1">
    <property type="nucleotide sequence ID" value="NZ_LVHI01000004.1"/>
</dbReference>
<protein>
    <recommendedName>
        <fullName evidence="4">SipW-cognate class signal peptide</fullName>
    </recommendedName>
</protein>
<evidence type="ECO:0000313" key="2">
    <source>
        <dbReference type="EMBL" id="OAK56410.1"/>
    </source>
</evidence>
<organism evidence="2 3">
    <name type="scientific">Rhodococcoides kyotonense</name>
    <dbReference type="NCBI Taxonomy" id="398843"/>
    <lineage>
        <taxon>Bacteria</taxon>
        <taxon>Bacillati</taxon>
        <taxon>Actinomycetota</taxon>
        <taxon>Actinomycetes</taxon>
        <taxon>Mycobacteriales</taxon>
        <taxon>Nocardiaceae</taxon>
        <taxon>Rhodococcoides</taxon>
    </lineage>
</organism>
<dbReference type="AlphaFoldDB" id="A0A177YMC7"/>
<accession>A0A177YMC7</accession>
<name>A0A177YMC7_9NOCA</name>
<evidence type="ECO:0000313" key="3">
    <source>
        <dbReference type="Proteomes" id="UP000077519"/>
    </source>
</evidence>
<keyword evidence="1" id="KW-1133">Transmembrane helix</keyword>
<evidence type="ECO:0008006" key="4">
    <source>
        <dbReference type="Google" id="ProtNLM"/>
    </source>
</evidence>
<dbReference type="Proteomes" id="UP000077519">
    <property type="component" value="Unassembled WGS sequence"/>
</dbReference>
<keyword evidence="1" id="KW-0812">Transmembrane</keyword>
<dbReference type="NCBIfam" id="TIGR04088">
    <property type="entry name" value="cognate_SipW"/>
    <property type="match status" value="1"/>
</dbReference>
<keyword evidence="1" id="KW-0472">Membrane</keyword>
<reference evidence="2 3" key="1">
    <citation type="submission" date="2016-03" db="EMBL/GenBank/DDBJ databases">
        <title>Genome sequence of Rhodococcus kyotonensis KB10.</title>
        <authorList>
            <person name="Jeong H."/>
            <person name="Hong C.E."/>
            <person name="Jo S.H."/>
            <person name="Park J.M."/>
        </authorList>
    </citation>
    <scope>NUCLEOTIDE SEQUENCE [LARGE SCALE GENOMIC DNA]</scope>
    <source>
        <strain evidence="2 3">KB10</strain>
    </source>
</reference>